<dbReference type="PANTHER" id="PTHR12428:SF65">
    <property type="entry name" value="CYTOCHROME C OXIDASE ASSEMBLY PROTEIN COX18, MITOCHONDRIAL"/>
    <property type="match status" value="1"/>
</dbReference>
<dbReference type="Pfam" id="PF02096">
    <property type="entry name" value="60KD_IMP"/>
    <property type="match status" value="1"/>
</dbReference>
<keyword evidence="9" id="KW-1185">Reference proteome</keyword>
<keyword evidence="5" id="KW-0472">Membrane</keyword>
<organism evidence="8 9">
    <name type="scientific">Daedalea quercina L-15889</name>
    <dbReference type="NCBI Taxonomy" id="1314783"/>
    <lineage>
        <taxon>Eukaryota</taxon>
        <taxon>Fungi</taxon>
        <taxon>Dikarya</taxon>
        <taxon>Basidiomycota</taxon>
        <taxon>Agaricomycotina</taxon>
        <taxon>Agaricomycetes</taxon>
        <taxon>Polyporales</taxon>
        <taxon>Fomitopsis</taxon>
    </lineage>
</organism>
<evidence type="ECO:0000259" key="7">
    <source>
        <dbReference type="Pfam" id="PF02096"/>
    </source>
</evidence>
<dbReference type="GO" id="GO:0033617">
    <property type="term" value="P:mitochondrial respiratory chain complex IV assembly"/>
    <property type="evidence" value="ECO:0007669"/>
    <property type="project" value="TreeGrafter"/>
</dbReference>
<keyword evidence="3 6" id="KW-0812">Transmembrane</keyword>
<evidence type="ECO:0000256" key="2">
    <source>
        <dbReference type="ARBA" id="ARBA00009877"/>
    </source>
</evidence>
<reference evidence="8 9" key="1">
    <citation type="journal article" date="2016" name="Mol. Biol. Evol.">
        <title>Comparative Genomics of Early-Diverging Mushroom-Forming Fungi Provides Insights into the Origins of Lignocellulose Decay Capabilities.</title>
        <authorList>
            <person name="Nagy L.G."/>
            <person name="Riley R."/>
            <person name="Tritt A."/>
            <person name="Adam C."/>
            <person name="Daum C."/>
            <person name="Floudas D."/>
            <person name="Sun H."/>
            <person name="Yadav J.S."/>
            <person name="Pangilinan J."/>
            <person name="Larsson K.H."/>
            <person name="Matsuura K."/>
            <person name="Barry K."/>
            <person name="Labutti K."/>
            <person name="Kuo R."/>
            <person name="Ohm R.A."/>
            <person name="Bhattacharya S.S."/>
            <person name="Shirouzu T."/>
            <person name="Yoshinaga Y."/>
            <person name="Martin F.M."/>
            <person name="Grigoriev I.V."/>
            <person name="Hibbett D.S."/>
        </authorList>
    </citation>
    <scope>NUCLEOTIDE SEQUENCE [LARGE SCALE GENOMIC DNA]</scope>
    <source>
        <strain evidence="8 9">L-15889</strain>
    </source>
</reference>
<evidence type="ECO:0000256" key="4">
    <source>
        <dbReference type="ARBA" id="ARBA00022989"/>
    </source>
</evidence>
<dbReference type="InterPro" id="IPR028055">
    <property type="entry name" value="YidC/Oxa/ALB_C"/>
</dbReference>
<gene>
    <name evidence="8" type="ORF">DAEQUDRAFT_660374</name>
</gene>
<protein>
    <recommendedName>
        <fullName evidence="7">Membrane insertase YidC/Oxa/ALB C-terminal domain-containing protein</fullName>
    </recommendedName>
</protein>
<name>A0A165U3B0_9APHY</name>
<dbReference type="GO" id="GO:0005743">
    <property type="term" value="C:mitochondrial inner membrane"/>
    <property type="evidence" value="ECO:0007669"/>
    <property type="project" value="TreeGrafter"/>
</dbReference>
<comment type="similarity">
    <text evidence="2 6">Belongs to the OXA1/ALB3/YidC family.</text>
</comment>
<dbReference type="PANTHER" id="PTHR12428">
    <property type="entry name" value="OXA1"/>
    <property type="match status" value="1"/>
</dbReference>
<dbReference type="InterPro" id="IPR001708">
    <property type="entry name" value="YidC/ALB3/OXA1/COX18"/>
</dbReference>
<feature type="domain" description="Membrane insertase YidC/Oxa/ALB C-terminal" evidence="7">
    <location>
        <begin position="57"/>
        <end position="291"/>
    </location>
</feature>
<keyword evidence="4" id="KW-1133">Transmembrane helix</keyword>
<evidence type="ECO:0000256" key="5">
    <source>
        <dbReference type="ARBA" id="ARBA00023136"/>
    </source>
</evidence>
<dbReference type="AlphaFoldDB" id="A0A165U3B0"/>
<dbReference type="STRING" id="1314783.A0A165U3B0"/>
<dbReference type="GO" id="GO:0032977">
    <property type="term" value="F:membrane insertase activity"/>
    <property type="evidence" value="ECO:0007669"/>
    <property type="project" value="InterPro"/>
</dbReference>
<evidence type="ECO:0000313" key="9">
    <source>
        <dbReference type="Proteomes" id="UP000076727"/>
    </source>
</evidence>
<dbReference type="EMBL" id="KV429033">
    <property type="protein sequence ID" value="KZT74337.1"/>
    <property type="molecule type" value="Genomic_DNA"/>
</dbReference>
<proteinExistence type="inferred from homology"/>
<dbReference type="OrthoDB" id="2436667at2759"/>
<sequence>MFARSTSLRPVAYAFGIHRAHPTRSRKFTSSAIQTLTDGFLDLAIALPYPPSLPPYSTTIIIITAVSRLIFTVPFSVWAKNRQWKAENVVMPELQQGMPELHNRVIADMKKDGYRGELEDARKERNKRLKLLADARKKELFVRHGCTPIPTMLIPPLTQLPLFVGFSMVLNRASQPPTVLDSESFLTLTSLSHSDPTLTLPIVVGLITLANVETTRWFVSAAATQRQAKVDEWTAARRAKGEMVLEPGKIVQSSLRFLSVARILIAAVVPGSIQVYWAASAAFGLVQSWILDWWHFRRSRSHTQSLSREDDANSRPSSTRRSI</sequence>
<evidence type="ECO:0000256" key="1">
    <source>
        <dbReference type="ARBA" id="ARBA00004141"/>
    </source>
</evidence>
<dbReference type="Proteomes" id="UP000076727">
    <property type="component" value="Unassembled WGS sequence"/>
</dbReference>
<evidence type="ECO:0000256" key="3">
    <source>
        <dbReference type="ARBA" id="ARBA00022692"/>
    </source>
</evidence>
<dbReference type="GO" id="GO:0032979">
    <property type="term" value="P:protein insertion into mitochondrial inner membrane from matrix"/>
    <property type="evidence" value="ECO:0007669"/>
    <property type="project" value="TreeGrafter"/>
</dbReference>
<evidence type="ECO:0000256" key="6">
    <source>
        <dbReference type="RuleBase" id="RU003945"/>
    </source>
</evidence>
<accession>A0A165U3B0</accession>
<evidence type="ECO:0000313" key="8">
    <source>
        <dbReference type="EMBL" id="KZT74337.1"/>
    </source>
</evidence>
<comment type="subcellular location">
    <subcellularLocation>
        <location evidence="1 6">Membrane</location>
        <topology evidence="1 6">Multi-pass membrane protein</topology>
    </subcellularLocation>
</comment>